<sequence>MLRPEPWPVRKAATNGGDTHETGGMKVLLKFILDCEPDAAWRALQSPTVFREVSAPLLSVKSLEPGGFETVWPEGENRVEISALGLVPVGMQIVDIDRTHTQHEGVRIIHDKGRGVTGALKIVTTWDHRMAVAADPAGTGKTLYRDRLIMKAGPLTPAVWAGLWSFWQVRGVRLQQLAPSWAFDPEFSGDAKAAAAKRAAAEAARHAEETPAEILAEPPTADSAVLGIDPDLGAGQ</sequence>
<keyword evidence="3" id="KW-1185">Reference proteome</keyword>
<dbReference type="AlphaFoldDB" id="A0A917B444"/>
<evidence type="ECO:0000256" key="1">
    <source>
        <dbReference type="SAM" id="MobiDB-lite"/>
    </source>
</evidence>
<reference evidence="2 3" key="1">
    <citation type="journal article" date="2014" name="Int. J. Syst. Evol. Microbiol.">
        <title>Complete genome sequence of Corynebacterium casei LMG S-19264T (=DSM 44701T), isolated from a smear-ripened cheese.</title>
        <authorList>
            <consortium name="US DOE Joint Genome Institute (JGI-PGF)"/>
            <person name="Walter F."/>
            <person name="Albersmeier A."/>
            <person name="Kalinowski J."/>
            <person name="Ruckert C."/>
        </authorList>
    </citation>
    <scope>NUCLEOTIDE SEQUENCE [LARGE SCALE GENOMIC DNA]</scope>
    <source>
        <strain evidence="2 3">CGMCC 1.12976</strain>
    </source>
</reference>
<feature type="compositionally biased region" description="Basic and acidic residues" evidence="1">
    <location>
        <begin position="199"/>
        <end position="209"/>
    </location>
</feature>
<evidence type="ECO:0000313" key="3">
    <source>
        <dbReference type="Proteomes" id="UP000598775"/>
    </source>
</evidence>
<dbReference type="EMBL" id="BMGP01000002">
    <property type="protein sequence ID" value="GGF20625.1"/>
    <property type="molecule type" value="Genomic_DNA"/>
</dbReference>
<protein>
    <submittedName>
        <fullName evidence="2">Uncharacterized protein</fullName>
    </submittedName>
</protein>
<feature type="region of interest" description="Disordered" evidence="1">
    <location>
        <begin position="199"/>
        <end position="236"/>
    </location>
</feature>
<gene>
    <name evidence="2" type="ORF">GCM10011399_12820</name>
</gene>
<proteinExistence type="predicted"/>
<organism evidence="2 3">
    <name type="scientific">Subtercola lobariae</name>
    <dbReference type="NCBI Taxonomy" id="1588641"/>
    <lineage>
        <taxon>Bacteria</taxon>
        <taxon>Bacillati</taxon>
        <taxon>Actinomycetota</taxon>
        <taxon>Actinomycetes</taxon>
        <taxon>Micrococcales</taxon>
        <taxon>Microbacteriaceae</taxon>
        <taxon>Subtercola</taxon>
    </lineage>
</organism>
<accession>A0A917B444</accession>
<name>A0A917B444_9MICO</name>
<dbReference type="Proteomes" id="UP000598775">
    <property type="component" value="Unassembled WGS sequence"/>
</dbReference>
<comment type="caution">
    <text evidence="2">The sequence shown here is derived from an EMBL/GenBank/DDBJ whole genome shotgun (WGS) entry which is preliminary data.</text>
</comment>
<evidence type="ECO:0000313" key="2">
    <source>
        <dbReference type="EMBL" id="GGF20625.1"/>
    </source>
</evidence>